<evidence type="ECO:0000256" key="1">
    <source>
        <dbReference type="ARBA" id="ARBA00005450"/>
    </source>
</evidence>
<dbReference type="GO" id="GO:0006614">
    <property type="term" value="P:SRP-dependent cotranslational protein targeting to membrane"/>
    <property type="evidence" value="ECO:0007669"/>
    <property type="project" value="InterPro"/>
</dbReference>
<evidence type="ECO:0000313" key="14">
    <source>
        <dbReference type="Proteomes" id="UP000722459"/>
    </source>
</evidence>
<gene>
    <name evidence="13" type="primary">ffh</name>
    <name evidence="9" type="synonym">srp54</name>
    <name evidence="13" type="ORF">HON47_03165</name>
</gene>
<feature type="domain" description="AAA+ ATPase" evidence="10">
    <location>
        <begin position="91"/>
        <end position="305"/>
    </location>
</feature>
<dbReference type="GO" id="GO:0003924">
    <property type="term" value="F:GTPase activity"/>
    <property type="evidence" value="ECO:0007669"/>
    <property type="project" value="UniProtKB-UniRule"/>
</dbReference>
<dbReference type="InterPro" id="IPR022941">
    <property type="entry name" value="SRP54"/>
</dbReference>
<dbReference type="Pfam" id="PF02978">
    <property type="entry name" value="SRP_SPB"/>
    <property type="match status" value="1"/>
</dbReference>
<dbReference type="PANTHER" id="PTHR11564">
    <property type="entry name" value="SIGNAL RECOGNITION PARTICLE 54K PROTEIN SRP54"/>
    <property type="match status" value="1"/>
</dbReference>
<dbReference type="SUPFAM" id="SSF47364">
    <property type="entry name" value="Domain of the SRP/SRP receptor G-proteins"/>
    <property type="match status" value="1"/>
</dbReference>
<keyword evidence="2 9" id="KW-0963">Cytoplasm</keyword>
<comment type="function">
    <text evidence="9">Involved in targeting and insertion of nascent membrane proteins into the cytoplasmic membrane. Binds to the hydrophobic signal sequence of the ribosome-nascent chain (RNC) as it emerges from the ribosomes. The SRP-RNC complex is then targeted to the cytoplasmic membrane where it interacts with the SRP receptor FtsY.</text>
</comment>
<dbReference type="GO" id="GO:0048500">
    <property type="term" value="C:signal recognition particle"/>
    <property type="evidence" value="ECO:0007669"/>
    <property type="project" value="UniProtKB-UniRule"/>
</dbReference>
<organism evidence="13 14">
    <name type="scientific">Candidatus Iainarchaeum sp</name>
    <dbReference type="NCBI Taxonomy" id="3101447"/>
    <lineage>
        <taxon>Archaea</taxon>
        <taxon>Candidatus Iainarchaeota</taxon>
        <taxon>Candidatus Iainarchaeia</taxon>
        <taxon>Candidatus Iainarchaeales</taxon>
        <taxon>Candidatus Iainarchaeaceae</taxon>
        <taxon>Candidatus Iainarchaeum</taxon>
    </lineage>
</organism>
<comment type="domain">
    <text evidence="9">Composed of three domains: the N-terminal N domain, which is responsible for interactions with the ribosome, the central G domain, which binds GTP, and the C-terminal M domain, which binds the RNA and the signal sequence of the RNC.</text>
</comment>
<dbReference type="InterPro" id="IPR027417">
    <property type="entry name" value="P-loop_NTPase"/>
</dbReference>
<dbReference type="EC" id="3.6.5.4" evidence="9"/>
<evidence type="ECO:0000256" key="3">
    <source>
        <dbReference type="ARBA" id="ARBA00022741"/>
    </source>
</evidence>
<dbReference type="InterPro" id="IPR013822">
    <property type="entry name" value="Signal_recog_particl_SRP54_hlx"/>
</dbReference>
<dbReference type="Proteomes" id="UP000722459">
    <property type="component" value="Unassembled WGS sequence"/>
</dbReference>
<keyword evidence="3 9" id="KW-0547">Nucleotide-binding</keyword>
<feature type="binding site" evidence="9">
    <location>
        <begin position="237"/>
        <end position="240"/>
    </location>
    <ligand>
        <name>GTP</name>
        <dbReference type="ChEBI" id="CHEBI:37565"/>
    </ligand>
</feature>
<dbReference type="SUPFAM" id="SSF52540">
    <property type="entry name" value="P-loop containing nucleoside triphosphate hydrolases"/>
    <property type="match status" value="1"/>
</dbReference>
<comment type="catalytic activity">
    <reaction evidence="9">
        <text>GTP + H2O = GDP + phosphate + H(+)</text>
        <dbReference type="Rhea" id="RHEA:19669"/>
        <dbReference type="ChEBI" id="CHEBI:15377"/>
        <dbReference type="ChEBI" id="CHEBI:15378"/>
        <dbReference type="ChEBI" id="CHEBI:37565"/>
        <dbReference type="ChEBI" id="CHEBI:43474"/>
        <dbReference type="ChEBI" id="CHEBI:58189"/>
        <dbReference type="EC" id="3.6.5.4"/>
    </reaction>
</comment>
<reference evidence="13" key="1">
    <citation type="journal article" date="2021" name="ISME J.">
        <title>Mercury methylation by metabolically versatile and cosmopolitan marine bacteria.</title>
        <authorList>
            <person name="Lin H."/>
            <person name="Ascher D.B."/>
            <person name="Myung Y."/>
            <person name="Lamborg C.H."/>
            <person name="Hallam S.J."/>
            <person name="Gionfriddo C.M."/>
            <person name="Holt K.E."/>
            <person name="Moreau J.W."/>
        </authorList>
    </citation>
    <scope>NUCLEOTIDE SEQUENCE</scope>
    <source>
        <strain evidence="13">SI075_bin30</strain>
    </source>
</reference>
<dbReference type="AlphaFoldDB" id="A0A8T5GGA9"/>
<dbReference type="InterPro" id="IPR004125">
    <property type="entry name" value="Signal_recog_particle_SRP54_M"/>
</dbReference>
<keyword evidence="8 9" id="KW-0687">Ribonucleoprotein</keyword>
<dbReference type="SMART" id="SM00962">
    <property type="entry name" value="SRP54"/>
    <property type="match status" value="1"/>
</dbReference>
<comment type="subunit">
    <text evidence="9">Part of the signal recognition particle protein translocation system, which is composed of SRP and FtsY. Archaeal SRP consists of a 7S RNA molecule of 300 nucleotides and two protein subunits: SRP54 and SRP19.</text>
</comment>
<dbReference type="EMBL" id="JABJNZ010000045">
    <property type="protein sequence ID" value="MBT4870546.1"/>
    <property type="molecule type" value="Genomic_DNA"/>
</dbReference>
<evidence type="ECO:0000256" key="9">
    <source>
        <dbReference type="HAMAP-Rule" id="MF_00306"/>
    </source>
</evidence>
<feature type="binding site" evidence="9">
    <location>
        <begin position="99"/>
        <end position="106"/>
    </location>
    <ligand>
        <name>GTP</name>
        <dbReference type="ChEBI" id="CHEBI:37565"/>
    </ligand>
</feature>
<dbReference type="PANTHER" id="PTHR11564:SF5">
    <property type="entry name" value="SIGNAL RECOGNITION PARTICLE SUBUNIT SRP54"/>
    <property type="match status" value="1"/>
</dbReference>
<sequence length="450" mass="49682">MGLGDTLRKAMDKIQGAGAIDKETVKEVVKEIQRALIGSNVDPTTVFAVSKKIEEKAFEEPKGGMSQREHIVKVTYDALVEILGGEKTPKDPKKILLCGLFGAGKTTAAGKLGLYYKKRGKKVGVIAADTFRPAAYEQLQTNAKTAGVDFFGIKGEKSAAKVVREGVKKFKGHDLIICDSAGRSGLDEELVSEIQEIDKALGAEEKWLIIGADMGSLAKKQAQAFHKAVGVNGVIITRMDGSSKGGGALVACNETGSSVYFISTGEKVDDFEGFDGDRYLSRIMGYGDLQGLLEKAKEIEMENINPEEIMKGNFNFKIFYEQLKATKKMGSLGKVAGMLGFGAKIPKEAMEMGQEKMESFKIIIDSMTEQERLEPDLLNRSRIERIARGAGKDDKEIRELIKQFKKMKKMFKKFRGMNEKSMKTMGEQDLGKMMQQFQGKKAMKKKFRLK</sequence>
<dbReference type="GO" id="GO:0008312">
    <property type="term" value="F:7S RNA binding"/>
    <property type="evidence" value="ECO:0007669"/>
    <property type="project" value="UniProtKB-UniRule"/>
</dbReference>
<evidence type="ECO:0000256" key="7">
    <source>
        <dbReference type="ARBA" id="ARBA00023135"/>
    </source>
</evidence>
<evidence type="ECO:0000256" key="6">
    <source>
        <dbReference type="ARBA" id="ARBA00023134"/>
    </source>
</evidence>
<feature type="domain" description="Signal recognition particle SRP54 helical bundle" evidence="12">
    <location>
        <begin position="1"/>
        <end position="83"/>
    </location>
</feature>
<feature type="binding site" evidence="9">
    <location>
        <begin position="179"/>
        <end position="183"/>
    </location>
    <ligand>
        <name>GTP</name>
        <dbReference type="ChEBI" id="CHEBI:37565"/>
    </ligand>
</feature>
<accession>A0A8T5GGA9</accession>
<evidence type="ECO:0000259" key="10">
    <source>
        <dbReference type="SMART" id="SM00382"/>
    </source>
</evidence>
<dbReference type="InterPro" id="IPR003593">
    <property type="entry name" value="AAA+_ATPase"/>
</dbReference>
<protein>
    <recommendedName>
        <fullName evidence="9">Signal recognition particle 54 kDa protein</fullName>
        <shortName evidence="9">SRP54</shortName>
        <ecNumber evidence="9">3.6.5.4</ecNumber>
    </recommendedName>
</protein>
<dbReference type="GO" id="GO:0005525">
    <property type="term" value="F:GTP binding"/>
    <property type="evidence" value="ECO:0007669"/>
    <property type="project" value="UniProtKB-UniRule"/>
</dbReference>
<dbReference type="SMART" id="SM00382">
    <property type="entry name" value="AAA"/>
    <property type="match status" value="1"/>
</dbReference>
<evidence type="ECO:0000256" key="5">
    <source>
        <dbReference type="ARBA" id="ARBA00022884"/>
    </source>
</evidence>
<dbReference type="HAMAP" id="MF_00306">
    <property type="entry name" value="SRP54"/>
    <property type="match status" value="1"/>
</dbReference>
<dbReference type="InterPro" id="IPR036225">
    <property type="entry name" value="SRP/SRP_N"/>
</dbReference>
<evidence type="ECO:0000259" key="12">
    <source>
        <dbReference type="SMART" id="SM00963"/>
    </source>
</evidence>
<comment type="caution">
    <text evidence="13">The sequence shown here is derived from an EMBL/GenBank/DDBJ whole genome shotgun (WGS) entry which is preliminary data.</text>
</comment>
<keyword evidence="6 9" id="KW-0342">GTP-binding</keyword>
<dbReference type="Gene3D" id="1.20.120.140">
    <property type="entry name" value="Signal recognition particle SRP54, nucleotide-binding domain"/>
    <property type="match status" value="1"/>
</dbReference>
<dbReference type="InterPro" id="IPR036891">
    <property type="entry name" value="Signal_recog_part_SRP54_M_sf"/>
</dbReference>
<dbReference type="SMART" id="SM00963">
    <property type="entry name" value="SRP54_N"/>
    <property type="match status" value="1"/>
</dbReference>
<dbReference type="InterPro" id="IPR000897">
    <property type="entry name" value="SRP54_GTPase_dom"/>
</dbReference>
<dbReference type="InterPro" id="IPR042101">
    <property type="entry name" value="SRP54_N_sf"/>
</dbReference>
<evidence type="ECO:0000256" key="2">
    <source>
        <dbReference type="ARBA" id="ARBA00022490"/>
    </source>
</evidence>
<feature type="domain" description="SRP54-type proteins GTP-binding" evidence="11">
    <location>
        <begin position="92"/>
        <end position="285"/>
    </location>
</feature>
<evidence type="ECO:0000256" key="8">
    <source>
        <dbReference type="ARBA" id="ARBA00023274"/>
    </source>
</evidence>
<keyword evidence="7 9" id="KW-0733">Signal recognition particle</keyword>
<name>A0A8T5GGA9_9ARCH</name>
<dbReference type="Gene3D" id="3.40.50.300">
    <property type="entry name" value="P-loop containing nucleotide triphosphate hydrolases"/>
    <property type="match status" value="1"/>
</dbReference>
<comment type="subcellular location">
    <subcellularLocation>
        <location evidence="9">Cytoplasm</location>
    </subcellularLocation>
    <text evidence="9">The SRP-RNC complex is targeted to the cytoplasmic membrane.</text>
</comment>
<dbReference type="SUPFAM" id="SSF47446">
    <property type="entry name" value="Signal peptide-binding domain"/>
    <property type="match status" value="1"/>
</dbReference>
<evidence type="ECO:0000256" key="4">
    <source>
        <dbReference type="ARBA" id="ARBA00022801"/>
    </source>
</evidence>
<proteinExistence type="inferred from homology"/>
<dbReference type="Gene3D" id="1.10.260.30">
    <property type="entry name" value="Signal recognition particle, SRP54 subunit, M-domain"/>
    <property type="match status" value="1"/>
</dbReference>
<dbReference type="Pfam" id="PF00448">
    <property type="entry name" value="SRP54"/>
    <property type="match status" value="1"/>
</dbReference>
<comment type="similarity">
    <text evidence="1 9">Belongs to the GTP-binding SRP family. SRP54 subfamily.</text>
</comment>
<evidence type="ECO:0000259" key="11">
    <source>
        <dbReference type="SMART" id="SM00962"/>
    </source>
</evidence>
<keyword evidence="5 9" id="KW-0694">RNA-binding</keyword>
<evidence type="ECO:0000313" key="13">
    <source>
        <dbReference type="EMBL" id="MBT4870546.1"/>
    </source>
</evidence>
<keyword evidence="4 9" id="KW-0378">Hydrolase</keyword>
<dbReference type="Pfam" id="PF02881">
    <property type="entry name" value="SRP54_N"/>
    <property type="match status" value="1"/>
</dbReference>